<keyword evidence="2" id="KW-0597">Phosphoprotein</keyword>
<evidence type="ECO:0000313" key="7">
    <source>
        <dbReference type="Proteomes" id="UP000262825"/>
    </source>
</evidence>
<dbReference type="Proteomes" id="UP000262825">
    <property type="component" value="Unassembled WGS sequence"/>
</dbReference>
<dbReference type="EMBL" id="UFAJ01000120">
    <property type="protein sequence ID" value="SSD59304.1"/>
    <property type="molecule type" value="Genomic_DNA"/>
</dbReference>
<dbReference type="OrthoDB" id="28245at2759"/>
<evidence type="ECO:0000256" key="1">
    <source>
        <dbReference type="ARBA" id="ARBA00022468"/>
    </source>
</evidence>
<dbReference type="Gene3D" id="1.10.506.10">
    <property type="entry name" value="GTPase Activation - p120gap, domain 1"/>
    <property type="match status" value="2"/>
</dbReference>
<feature type="compositionally biased region" description="Polar residues" evidence="4">
    <location>
        <begin position="496"/>
        <end position="518"/>
    </location>
</feature>
<feature type="region of interest" description="Disordered" evidence="4">
    <location>
        <begin position="368"/>
        <end position="394"/>
    </location>
</feature>
<dbReference type="InterPro" id="IPR036865">
    <property type="entry name" value="CRAL-TRIO_dom_sf"/>
</dbReference>
<dbReference type="PANTHER" id="PTHR10194:SF142">
    <property type="entry name" value="NEUROFIBROMIN"/>
    <property type="match status" value="1"/>
</dbReference>
<dbReference type="Gene3D" id="3.40.525.10">
    <property type="entry name" value="CRAL-TRIO lipid binding domain"/>
    <property type="match status" value="1"/>
</dbReference>
<proteinExistence type="predicted"/>
<reference evidence="7" key="1">
    <citation type="submission" date="2018-06" db="EMBL/GenBank/DDBJ databases">
        <authorList>
            <person name="Guldener U."/>
        </authorList>
    </citation>
    <scope>NUCLEOTIDE SEQUENCE [LARGE SCALE GENOMIC DNA]</scope>
    <source>
        <strain evidence="7">UTAD17</strain>
    </source>
</reference>
<evidence type="ECO:0000313" key="6">
    <source>
        <dbReference type="EMBL" id="SSD59304.1"/>
    </source>
</evidence>
<gene>
    <name evidence="6" type="ORF">SCODWIG_01065</name>
</gene>
<organism evidence="6 7">
    <name type="scientific">Saccharomycodes ludwigii</name>
    <dbReference type="NCBI Taxonomy" id="36035"/>
    <lineage>
        <taxon>Eukaryota</taxon>
        <taxon>Fungi</taxon>
        <taxon>Dikarya</taxon>
        <taxon>Ascomycota</taxon>
        <taxon>Saccharomycotina</taxon>
        <taxon>Saccharomycetes</taxon>
        <taxon>Saccharomycodales</taxon>
        <taxon>Saccharomycodaceae</taxon>
        <taxon>Saccharomycodes</taxon>
    </lineage>
</organism>
<dbReference type="GO" id="GO:0007165">
    <property type="term" value="P:signal transduction"/>
    <property type="evidence" value="ECO:0007669"/>
    <property type="project" value="UniProtKB-ARBA"/>
</dbReference>
<keyword evidence="3" id="KW-0175">Coiled coil</keyword>
<dbReference type="SUPFAM" id="SSF48350">
    <property type="entry name" value="GTPase activation domain, GAP"/>
    <property type="match status" value="1"/>
</dbReference>
<feature type="coiled-coil region" evidence="3">
    <location>
        <begin position="1754"/>
        <end position="1781"/>
    </location>
</feature>
<accession>A0A376B489</accession>
<evidence type="ECO:0000259" key="5">
    <source>
        <dbReference type="PROSITE" id="PS50018"/>
    </source>
</evidence>
<dbReference type="CDD" id="cd05392">
    <property type="entry name" value="RasGAP_Neurofibromin_like"/>
    <property type="match status" value="1"/>
</dbReference>
<feature type="region of interest" description="Disordered" evidence="4">
    <location>
        <begin position="542"/>
        <end position="571"/>
    </location>
</feature>
<dbReference type="Pfam" id="PF00616">
    <property type="entry name" value="RasGAP"/>
    <property type="match status" value="2"/>
</dbReference>
<name>A0A376B489_9ASCO</name>
<dbReference type="InterPro" id="IPR039360">
    <property type="entry name" value="Ras_GTPase"/>
</dbReference>
<evidence type="ECO:0000256" key="2">
    <source>
        <dbReference type="ARBA" id="ARBA00022553"/>
    </source>
</evidence>
<dbReference type="SMART" id="SM00323">
    <property type="entry name" value="RasGAP"/>
    <property type="match status" value="1"/>
</dbReference>
<dbReference type="GO" id="GO:0005096">
    <property type="term" value="F:GTPase activator activity"/>
    <property type="evidence" value="ECO:0007669"/>
    <property type="project" value="UniProtKB-KW"/>
</dbReference>
<dbReference type="PROSITE" id="PS00509">
    <property type="entry name" value="RAS_GTPASE_ACTIV_1"/>
    <property type="match status" value="1"/>
</dbReference>
<keyword evidence="1" id="KW-0343">GTPase activation</keyword>
<protein>
    <recommendedName>
        <fullName evidence="5">Ras-GAP domain-containing protein</fullName>
    </recommendedName>
</protein>
<dbReference type="VEuPathDB" id="FungiDB:SCODWIG_01065"/>
<dbReference type="InterPro" id="IPR008936">
    <property type="entry name" value="Rho_GTPase_activation_prot"/>
</dbReference>
<dbReference type="PROSITE" id="PS50018">
    <property type="entry name" value="RAS_GTPASE_ACTIV_2"/>
    <property type="match status" value="1"/>
</dbReference>
<feature type="domain" description="Ras-GAP" evidence="5">
    <location>
        <begin position="1684"/>
        <end position="1873"/>
    </location>
</feature>
<keyword evidence="7" id="KW-1185">Reference proteome</keyword>
<dbReference type="InterPro" id="IPR001936">
    <property type="entry name" value="RasGAP_dom"/>
</dbReference>
<evidence type="ECO:0000256" key="4">
    <source>
        <dbReference type="SAM" id="MobiDB-lite"/>
    </source>
</evidence>
<dbReference type="InterPro" id="IPR023152">
    <property type="entry name" value="RasGAP_CS"/>
</dbReference>
<sequence>MNPQQQNYKRSTSSSDTTTSDTDFVIYILRCVFKFLPSNPNFCTNYIDIQQEEYFQSCRKSILYYALTHDINPMIDNIEGTLLKILCKFNEFPKFSTSKRSSFPIKSNGICNYLLIFLKLLCDICEVNWVYNNNNNKDIPIAEKKIHLDRDAYFYLNTGDNIDKAHYHNKEPPIPLKPHIANSLISFLVLIKSIDKVQFTIDRIKYCDKLSFVNPSANQSNLDTSESTDNLNLNSNVSTDLRDQIDIYCEYLLRYVAASNPVEYKKFLSENVIIPILDCKEINVAPTTGIPLSLIYNLEYLSFYFVTNKNIAIFLRLVNRLLSSFKRQICKKILLLFVSHSLKMWILTRAEQYVEIVNLINSHNNGEDGSNHNVFGTDTSTSGSGHGSHNEDNHDKYLPTGSQLKKEISNIFSLVFNSFNISSLLTEKEKITSVFPLETLSSPSEIIANSASTLRNNININNNTPLHMSNTSTSTISNSNVRNVASSTPVNKDVDITNTLNKTGSNNNTYLNSPSTDIETPVPSISSASLLSASIDNNSNNTYFIRKQSPSLGSTPAKPSRNTPPPVSYASTQFYASSSSSSSSAIPSVTNTTNHQLFDSLDKYFESSNADSLMLSSSNFGFVPLYDPLENPGDIGILRMLIVLSSLDVECLKDINSSNYKGLPDFAIALTPVSSPTYSSSSSSSLIATTAAYSPEVSSTNNNNAILGANTSSPPPLPQASTVGNGHHLHQPTVSKLQNLKKITTNLIPGTNSKEVKFWNLLLKIFSNGHAVPDGSLLYILKSLLFCVELGAAVATVDRNAQIVLLSKRFFEMYYYLLDFVHYENNTSANSYFLKYYKHLKDVAEKNPVSIAKMKIEFVFSACLLEPDDFSVVLKEALANIVRNITSLPHVKNLECYMDGLRIFFKLPFPTSAKVSIFRALVRPLKGLSYTLSTNLLNSLPFFCANVSDVVDDILEGKYKVDALDSSNRLDCYFGNPLTRTNNIFRGDNDYMKALEEELSSSYSSSNAKKKTQKKGTSTMITQSKLPLERELQASYNSILCNISDIMKRAIISFGELTFPPGKALNYKFVLKHVFVGLVSNNDKLTRETISCCMLSITYFKLDASTPMFSTMYTLISYIIVTLSFAVFNLELPVEIRTLLLNLIHMCLEVRATMNENLYQYNKFSTLDEEDREIFKLIYSSLGRSLLVSLCLHDVKSHSLLRQTFESFKKELSYCLKAFNLTWDNLPPCNYSFVEAVCNSNYISTGPIAFQRHIRADILKCVKEPNKMLFDAVEIVFDRWFQMSTLGLENLPNQELNNYRNYAGLLATTFGVFNFYNEDYRHGLMYLKKYKSIILQKSNFFIEKQCGWLNSSDLLTRENSKDLLGIELNPNCFGMLFKHLNSELEKITGNINTNNDVISSTDFTFLEQITSVMRSIMERDDIEVIILSTKIIFDIIDKILGIIQMLKADMVSYYKSIIYVSKLFVSMRHAEKFLCVTGDHLLKNQWIKFVLTWFEEAVFKNMDYENLSKSHREMDLVKRDNDYLYLDTSIDCAKALSYLTTNVILEVSQAVNEEELKRSKSVIFGNYFNIFLRALEKNADYESIPFVLRHKITLLNENIISCLTNLLNANSDVGLDNAIPIGYSSNKTMRITFLKLFTEITRNYGDRKSHSGTLQKSNAEKLLRGFIEYPQCICLISHCCPVNDIESLASSLVNLFQSKNLTHVVIAQLIEDEITRSNRYMDVLRRNSAATRSLAMFSRLKGADYLKSTIKPILDEIILRNENFEVEKAASNEESEELNLKLLEKYMSMLTGHICLSINIIPPEFIYIAQKIRASVQKKFPGYELVAVGSFLFLRFFCPALVSPDSENLITQMNSENRRCFLMLAKIVQNIANQSLSAIKWPMIQKRMDFLKKCSEKIFNFLDQVSDLNLKVSIRVNPDAPMTNFDIDTFHKILYYNRLRIREMMIKDIKSNEDLRESIKFIKFIDSSLVALGQPRLDFKNEIPKYVRDRIDTYPQLYEFMSRHSLKSHVINERLLFVHEAAGSDGMPVFVLTLKYLLDESWDVEKVVYRMIQVSCKVWTRKYAYLVDGTGYHSNLNERLNKIFTLFNNLLTKDAYQNCFEIYYYNINSDFMKFWVPFLKNLFNSSFFELEIQKQLFLNSDCSPSTVKKLGLSDYSKEVYNDVRVTLHNTSFYERKKGRFVPITLKIGNKHFQIIKETPTRLKFRDADEVYEFYETDVYEVSDVVSAAMSSTTGVPFEFRVFLSQSEPLVMSTQKHFEILKIFYYTQAKLDEDYRNGTADDNYLISNRQPEDKAIELDLLSRLILVMQAGLSSDDDEVKGIAYNLLAALQSSFNFNLGEKFSQVEEIYLPEDNSRFCEMILESLSISKPSLTFYLWKHILEDISTVLSDSQILSCIHSLAPWVKNISTYVYEIDDEHGPENAASLIRLLIKVTVSKPKFFQTFKYFIWAELVLDNNLLPLVIDEIVSHAIDRESEGVEWKDATSIVTRTSTTEIGGLVIKRIMKIIKSILSNPNLNNSINNWSELYILIHIIQEISFNSILSAEMFLPELLYIVCMLVDLGPSKLRIASHRLFINVCNSFLMNDALELSKLKKLKKIIELLSNQKTKFMFGFNQERNSYISSFNASTFLAKFRSLEQLTEYVMALLHECNSNKQNCIQWQGRFNKYILDTVFNYGSFLSARSLIILSLLSRNGLSDDLLKSVLIESMKVIGCPELTDELMFCILSHVFSYSNFVYGIKDNTVLLAQVTWLSTTFTISTNITLFHGAIVSVRESLKRISNIIDNEKESPLSILFAVRAGEFGRILNNIEKLVGITCTIDNFLIFITYYSTKGLLVSHTKATSLEGLKAYVDIFIKNKYHKTRKDYAIYLYLLWLCSSDKDFDQFCEERDLKFNKVLLDDQVTIPDVLSKWIITNDQLKNITLYQSSIYVSSSSVDESVKMKAFCISEYLIKKNPHVFFKYMNNIISESRNTASQGVVFNLVRKAFDISNISILHSEYRNIMRYNIELKTLLEKWSIPSIVNIHFSSTSRSVTSGLKGNDELIYNRKKYTVELIDAILKT</sequence>
<feature type="region of interest" description="Disordered" evidence="4">
    <location>
        <begin position="496"/>
        <end position="519"/>
    </location>
</feature>
<evidence type="ECO:0000256" key="3">
    <source>
        <dbReference type="SAM" id="Coils"/>
    </source>
</evidence>
<dbReference type="PANTHER" id="PTHR10194">
    <property type="entry name" value="RAS GTPASE-ACTIVATING PROTEINS"/>
    <property type="match status" value="1"/>
</dbReference>